<reference evidence="1" key="1">
    <citation type="journal article" date="2015" name="Nature">
        <title>Complex archaea that bridge the gap between prokaryotes and eukaryotes.</title>
        <authorList>
            <person name="Spang A."/>
            <person name="Saw J.H."/>
            <person name="Jorgensen S.L."/>
            <person name="Zaremba-Niedzwiedzka K."/>
            <person name="Martijn J."/>
            <person name="Lind A.E."/>
            <person name="van Eijk R."/>
            <person name="Schleper C."/>
            <person name="Guy L."/>
            <person name="Ettema T.J."/>
        </authorList>
    </citation>
    <scope>NUCLEOTIDE SEQUENCE</scope>
</reference>
<accession>A0A0F9A2B1</accession>
<feature type="non-terminal residue" evidence="1">
    <location>
        <position position="1"/>
    </location>
</feature>
<sequence>SKAYLDSGHPDHKSVADQVRKIFEQLKKMEMQKTG</sequence>
<evidence type="ECO:0000313" key="1">
    <source>
        <dbReference type="EMBL" id="KKK66326.1"/>
    </source>
</evidence>
<name>A0A0F9A2B1_9ZZZZ</name>
<gene>
    <name evidence="1" type="ORF">LCGC14_2965240</name>
</gene>
<proteinExistence type="predicted"/>
<organism evidence="1">
    <name type="scientific">marine sediment metagenome</name>
    <dbReference type="NCBI Taxonomy" id="412755"/>
    <lineage>
        <taxon>unclassified sequences</taxon>
        <taxon>metagenomes</taxon>
        <taxon>ecological metagenomes</taxon>
    </lineage>
</organism>
<dbReference type="AlphaFoldDB" id="A0A0F9A2B1"/>
<dbReference type="EMBL" id="LAZR01060130">
    <property type="protein sequence ID" value="KKK66326.1"/>
    <property type="molecule type" value="Genomic_DNA"/>
</dbReference>
<comment type="caution">
    <text evidence="1">The sequence shown here is derived from an EMBL/GenBank/DDBJ whole genome shotgun (WGS) entry which is preliminary data.</text>
</comment>
<protein>
    <submittedName>
        <fullName evidence="1">Uncharacterized protein</fullName>
    </submittedName>
</protein>